<organism evidence="1 2">
    <name type="scientific">Bombardia bombarda</name>
    <dbReference type="NCBI Taxonomy" id="252184"/>
    <lineage>
        <taxon>Eukaryota</taxon>
        <taxon>Fungi</taxon>
        <taxon>Dikarya</taxon>
        <taxon>Ascomycota</taxon>
        <taxon>Pezizomycotina</taxon>
        <taxon>Sordariomycetes</taxon>
        <taxon>Sordariomycetidae</taxon>
        <taxon>Sordariales</taxon>
        <taxon>Lasiosphaeriaceae</taxon>
        <taxon>Bombardia</taxon>
    </lineage>
</organism>
<gene>
    <name evidence="1" type="ORF">B0T17DRAFT_504794</name>
</gene>
<dbReference type="EMBL" id="JAULSR010000001">
    <property type="protein sequence ID" value="KAK0637459.1"/>
    <property type="molecule type" value="Genomic_DNA"/>
</dbReference>
<reference evidence="1" key="1">
    <citation type="submission" date="2023-06" db="EMBL/GenBank/DDBJ databases">
        <title>Genome-scale phylogeny and comparative genomics of the fungal order Sordariales.</title>
        <authorList>
            <consortium name="Lawrence Berkeley National Laboratory"/>
            <person name="Hensen N."/>
            <person name="Bonometti L."/>
            <person name="Westerberg I."/>
            <person name="Brannstrom I.O."/>
            <person name="Guillou S."/>
            <person name="Cros-Aarteil S."/>
            <person name="Calhoun S."/>
            <person name="Haridas S."/>
            <person name="Kuo A."/>
            <person name="Mondo S."/>
            <person name="Pangilinan J."/>
            <person name="Riley R."/>
            <person name="LaButti K."/>
            <person name="Andreopoulos B."/>
            <person name="Lipzen A."/>
            <person name="Chen C."/>
            <person name="Yanf M."/>
            <person name="Daum C."/>
            <person name="Ng V."/>
            <person name="Clum A."/>
            <person name="Steindorff A."/>
            <person name="Ohm R."/>
            <person name="Martin F."/>
            <person name="Silar P."/>
            <person name="Natvig D."/>
            <person name="Lalanne C."/>
            <person name="Gautier V."/>
            <person name="Ament-velasquez S.L."/>
            <person name="Kruys A."/>
            <person name="Hutchinson M.I."/>
            <person name="Powell A.J."/>
            <person name="Barry K."/>
            <person name="Miller A.N."/>
            <person name="Grigoriev I.V."/>
            <person name="Debuchy R."/>
            <person name="Gladieux P."/>
            <person name="Thoren M.H."/>
            <person name="Johannesson H."/>
        </authorList>
    </citation>
    <scope>NUCLEOTIDE SEQUENCE</scope>
    <source>
        <strain evidence="1">SMH3391-2</strain>
    </source>
</reference>
<evidence type="ECO:0000313" key="2">
    <source>
        <dbReference type="Proteomes" id="UP001174934"/>
    </source>
</evidence>
<dbReference type="Proteomes" id="UP001174934">
    <property type="component" value="Unassembled WGS sequence"/>
</dbReference>
<comment type="caution">
    <text evidence="1">The sequence shown here is derived from an EMBL/GenBank/DDBJ whole genome shotgun (WGS) entry which is preliminary data.</text>
</comment>
<sequence>MATAIQYLTVHLHLSSPALTTQIIAFFHEYVHDNLLKLHPDVLKDMHAPNWIPIAIRFSTLEANPSSEWGFTRPRPDKRGWWDVTHAARFIHQVREFLSITGAVSLYAEGAPRPLWGIVNATECTDREKLVMEAYLLLSYLQSVFVGSDAWRDSDAKEGGVTAEEALVRGVLLACLAYC</sequence>
<evidence type="ECO:0000313" key="1">
    <source>
        <dbReference type="EMBL" id="KAK0637459.1"/>
    </source>
</evidence>
<proteinExistence type="predicted"/>
<name>A0AA40CHI8_9PEZI</name>
<dbReference type="AlphaFoldDB" id="A0AA40CHI8"/>
<keyword evidence="2" id="KW-1185">Reference proteome</keyword>
<protein>
    <submittedName>
        <fullName evidence="1">Uncharacterized protein</fullName>
    </submittedName>
</protein>
<accession>A0AA40CHI8</accession>